<dbReference type="Pfam" id="PF05400">
    <property type="entry name" value="FliT"/>
    <property type="match status" value="1"/>
</dbReference>
<dbReference type="RefSeq" id="WP_284187201.1">
    <property type="nucleotide sequence ID" value="NZ_BSPX01000013.1"/>
</dbReference>
<evidence type="ECO:0000256" key="5">
    <source>
        <dbReference type="ARBA" id="ARBA00093797"/>
    </source>
</evidence>
<comment type="subcellular location">
    <subcellularLocation>
        <location evidence="1">Cytoplasm</location>
        <location evidence="1">Cytosol</location>
    </subcellularLocation>
</comment>
<evidence type="ECO:0000256" key="1">
    <source>
        <dbReference type="ARBA" id="ARBA00004514"/>
    </source>
</evidence>
<keyword evidence="2" id="KW-0963">Cytoplasm</keyword>
<organism evidence="6 7">
    <name type="scientific">Zoogloea oryzae</name>
    <dbReference type="NCBI Taxonomy" id="310767"/>
    <lineage>
        <taxon>Bacteria</taxon>
        <taxon>Pseudomonadati</taxon>
        <taxon>Pseudomonadota</taxon>
        <taxon>Betaproteobacteria</taxon>
        <taxon>Rhodocyclales</taxon>
        <taxon>Zoogloeaceae</taxon>
        <taxon>Zoogloea</taxon>
    </lineage>
</organism>
<keyword evidence="3" id="KW-1005">Bacterial flagellum biogenesis</keyword>
<comment type="caution">
    <text evidence="6">The sequence shown here is derived from an EMBL/GenBank/DDBJ whole genome shotgun (WGS) entry which is preliminary data.</text>
</comment>
<keyword evidence="7" id="KW-1185">Reference proteome</keyword>
<sequence>MSSLALLEQMSNYSTEMVDAARANDWDRLTRLEKQVASLRDRIGVEEALAFPSRPRRMSEDERARKIALIRRILDDDKEVRVHTEPWMDSVRQMLSGGVRERNLRNAYGDNDGDA</sequence>
<reference evidence="7" key="1">
    <citation type="journal article" date="2019" name="Int. J. Syst. Evol. Microbiol.">
        <title>The Global Catalogue of Microorganisms (GCM) 10K type strain sequencing project: providing services to taxonomists for standard genome sequencing and annotation.</title>
        <authorList>
            <consortium name="The Broad Institute Genomics Platform"/>
            <consortium name="The Broad Institute Genome Sequencing Center for Infectious Disease"/>
            <person name="Wu L."/>
            <person name="Ma J."/>
        </authorList>
    </citation>
    <scope>NUCLEOTIDE SEQUENCE [LARGE SCALE GENOMIC DNA]</scope>
    <source>
        <strain evidence="7">NBRC 102407</strain>
    </source>
</reference>
<evidence type="ECO:0000256" key="3">
    <source>
        <dbReference type="ARBA" id="ARBA00022795"/>
    </source>
</evidence>
<protein>
    <recommendedName>
        <fullName evidence="5">Flagellar protein FliT</fullName>
    </recommendedName>
</protein>
<gene>
    <name evidence="6" type="ORF">GCM10007933_12660</name>
</gene>
<evidence type="ECO:0000256" key="2">
    <source>
        <dbReference type="ARBA" id="ARBA00022490"/>
    </source>
</evidence>
<evidence type="ECO:0000313" key="6">
    <source>
        <dbReference type="EMBL" id="GLT21812.1"/>
    </source>
</evidence>
<dbReference type="InterPro" id="IPR008622">
    <property type="entry name" value="FliT"/>
</dbReference>
<dbReference type="Proteomes" id="UP001157167">
    <property type="component" value="Unassembled WGS sequence"/>
</dbReference>
<dbReference type="Gene3D" id="1.20.58.380">
    <property type="entry name" value="Flagellar protein flit"/>
    <property type="match status" value="1"/>
</dbReference>
<evidence type="ECO:0000256" key="4">
    <source>
        <dbReference type="ARBA" id="ARBA00023186"/>
    </source>
</evidence>
<accession>A0ABQ6F978</accession>
<name>A0ABQ6F978_9RHOO</name>
<proteinExistence type="predicted"/>
<dbReference type="EMBL" id="BSPX01000013">
    <property type="protein sequence ID" value="GLT21812.1"/>
    <property type="molecule type" value="Genomic_DNA"/>
</dbReference>
<evidence type="ECO:0000313" key="7">
    <source>
        <dbReference type="Proteomes" id="UP001157167"/>
    </source>
</evidence>
<keyword evidence="4" id="KW-0143">Chaperone</keyword>